<evidence type="ECO:0000256" key="7">
    <source>
        <dbReference type="ARBA" id="ARBA00023136"/>
    </source>
</evidence>
<feature type="transmembrane region" description="Helical" evidence="9">
    <location>
        <begin position="124"/>
        <end position="141"/>
    </location>
</feature>
<evidence type="ECO:0000256" key="8">
    <source>
        <dbReference type="ARBA" id="ARBA00038436"/>
    </source>
</evidence>
<keyword evidence="7 9" id="KW-0472">Membrane</keyword>
<keyword evidence="2 9" id="KW-0813">Transport</keyword>
<evidence type="ECO:0000256" key="9">
    <source>
        <dbReference type="RuleBase" id="RU369079"/>
    </source>
</evidence>
<dbReference type="PATRIC" id="fig|1231392.3.peg.276"/>
<dbReference type="PANTHER" id="PTHR35011">
    <property type="entry name" value="2,3-DIKETO-L-GULONATE TRAP TRANSPORTER SMALL PERMEASE PROTEIN YIAM"/>
    <property type="match status" value="1"/>
</dbReference>
<name>K2HDX4_9RHOB</name>
<evidence type="ECO:0000313" key="11">
    <source>
        <dbReference type="EMBL" id="EKE45658.1"/>
    </source>
</evidence>
<keyword evidence="12" id="KW-1185">Reference proteome</keyword>
<gene>
    <name evidence="11" type="ORF">OCGS_0275</name>
</gene>
<comment type="subunit">
    <text evidence="9">The complex comprises the extracytoplasmic solute receptor protein and the two transmembrane proteins.</text>
</comment>
<proteinExistence type="inferred from homology"/>
<feature type="domain" description="Tripartite ATP-independent periplasmic transporters DctQ component" evidence="10">
    <location>
        <begin position="20"/>
        <end position="139"/>
    </location>
</feature>
<keyword evidence="4 9" id="KW-0997">Cell inner membrane</keyword>
<evidence type="ECO:0000256" key="5">
    <source>
        <dbReference type="ARBA" id="ARBA00022692"/>
    </source>
</evidence>
<dbReference type="Proteomes" id="UP000006765">
    <property type="component" value="Unassembled WGS sequence"/>
</dbReference>
<evidence type="ECO:0000256" key="6">
    <source>
        <dbReference type="ARBA" id="ARBA00022989"/>
    </source>
</evidence>
<dbReference type="STRING" id="1231392.OCGS_0275"/>
<feature type="transmembrane region" description="Helical" evidence="9">
    <location>
        <begin position="12"/>
        <end position="33"/>
    </location>
</feature>
<evidence type="ECO:0000256" key="1">
    <source>
        <dbReference type="ARBA" id="ARBA00004429"/>
    </source>
</evidence>
<comment type="caution">
    <text evidence="11">The sequence shown here is derived from an EMBL/GenBank/DDBJ whole genome shotgun (WGS) entry which is preliminary data.</text>
</comment>
<comment type="similarity">
    <text evidence="8 9">Belongs to the TRAP transporter small permease family.</text>
</comment>
<dbReference type="Pfam" id="PF04290">
    <property type="entry name" value="DctQ"/>
    <property type="match status" value="1"/>
</dbReference>
<dbReference type="InterPro" id="IPR055348">
    <property type="entry name" value="DctQ"/>
</dbReference>
<evidence type="ECO:0000256" key="3">
    <source>
        <dbReference type="ARBA" id="ARBA00022475"/>
    </source>
</evidence>
<protein>
    <recommendedName>
        <fullName evidence="9">TRAP transporter small permease protein</fullName>
    </recommendedName>
</protein>
<keyword evidence="5 9" id="KW-0812">Transmembrane</keyword>
<feature type="transmembrane region" description="Helical" evidence="9">
    <location>
        <begin position="86"/>
        <end position="104"/>
    </location>
</feature>
<accession>K2HDX4</accession>
<comment type="function">
    <text evidence="9">Part of the tripartite ATP-independent periplasmic (TRAP) transport system.</text>
</comment>
<comment type="subcellular location">
    <subcellularLocation>
        <location evidence="1 9">Cell inner membrane</location>
        <topology evidence="1 9">Multi-pass membrane protein</topology>
    </subcellularLocation>
</comment>
<dbReference type="GO" id="GO:0005886">
    <property type="term" value="C:plasma membrane"/>
    <property type="evidence" value="ECO:0007669"/>
    <property type="project" value="UniProtKB-SubCell"/>
</dbReference>
<organism evidence="11 12">
    <name type="scientific">Oceaniovalibus guishaninsula JLT2003</name>
    <dbReference type="NCBI Taxonomy" id="1231392"/>
    <lineage>
        <taxon>Bacteria</taxon>
        <taxon>Pseudomonadati</taxon>
        <taxon>Pseudomonadota</taxon>
        <taxon>Alphaproteobacteria</taxon>
        <taxon>Rhodobacterales</taxon>
        <taxon>Roseobacteraceae</taxon>
        <taxon>Oceaniovalibus</taxon>
    </lineage>
</organism>
<evidence type="ECO:0000313" key="12">
    <source>
        <dbReference type="Proteomes" id="UP000006765"/>
    </source>
</evidence>
<reference evidence="11 12" key="1">
    <citation type="journal article" date="2012" name="J. Bacteriol.">
        <title>Draft Genome Sequence of Oceaniovalibus guishaninsula JLT2003T.</title>
        <authorList>
            <person name="Tang K."/>
            <person name="Liu K."/>
            <person name="Jiao N."/>
        </authorList>
    </citation>
    <scope>NUCLEOTIDE SEQUENCE [LARGE SCALE GENOMIC DNA]</scope>
    <source>
        <strain evidence="11 12">JLT2003</strain>
    </source>
</reference>
<keyword evidence="6 9" id="KW-1133">Transmembrane helix</keyword>
<sequence length="159" mass="17266">MPRYLVVLSRGVAAIALFAMMVLTFVDVIGRYAFNAPVFGVAEMIQFLLAISIFAAMSLASANRGHITVDVLEPALDRVARRPRRLFVRALSILTFALIAAQLGELAYEAWRTDRTTIVLDWPLAGILCACALLALVAFVVELSGYREPDAADGPPEDA</sequence>
<dbReference type="eggNOG" id="COG3090">
    <property type="taxonomic scope" value="Bacteria"/>
</dbReference>
<evidence type="ECO:0000256" key="4">
    <source>
        <dbReference type="ARBA" id="ARBA00022519"/>
    </source>
</evidence>
<dbReference type="GO" id="GO:0022857">
    <property type="term" value="F:transmembrane transporter activity"/>
    <property type="evidence" value="ECO:0007669"/>
    <property type="project" value="UniProtKB-UniRule"/>
</dbReference>
<dbReference type="AlphaFoldDB" id="K2HDX4"/>
<evidence type="ECO:0000259" key="10">
    <source>
        <dbReference type="Pfam" id="PF04290"/>
    </source>
</evidence>
<feature type="transmembrane region" description="Helical" evidence="9">
    <location>
        <begin position="45"/>
        <end position="65"/>
    </location>
</feature>
<keyword evidence="3" id="KW-1003">Cell membrane</keyword>
<dbReference type="EMBL" id="AMGO01000006">
    <property type="protein sequence ID" value="EKE45658.1"/>
    <property type="molecule type" value="Genomic_DNA"/>
</dbReference>
<evidence type="ECO:0000256" key="2">
    <source>
        <dbReference type="ARBA" id="ARBA00022448"/>
    </source>
</evidence>
<dbReference type="InterPro" id="IPR007387">
    <property type="entry name" value="TRAP_DctQ"/>
</dbReference>